<name>A0ABX8B5G1_9BACT</name>
<sequence>MRYPFRGLLMSFTLVALLLVTPSATSATEAAANRSEGCSVTGLVTDHRGVPVAYAIISMFRDGDEKEALATASSDRSGKFFLSRLAPGAYRFLAAARGFQTLISDRTELTPGSPAQMTLTLRPAPDGKHSSVNPVKYQNRRNRGIFNAAPVAGEAPALAWQAAAMVGSSGYDTQVALEAAPGLEVGFLLRRDWEGRATTFGGALRYTTENHHAIVRSLASQVNGQVIGDPSLTSGGWDKASAFGLFRRHEVQAADAWQVTPELQLTYGFDYIQIGRSGEDAWLPRLAAHWQPCAQLQFHTALTADGQSTPDWTNPESLLFPSDFPNPPQRLALQGDTPVIARNLRTEVGVAWRAAPKTTVKVFAYRDRIDGQALALAGTPVARVDGRAEGGGLLVTYRPHQRLMITTAYAVGHAPSAELTTTPEVTPPRPETTARTTYHIVTVVAEAILPLPGARLNVGYRGATGQALHAIDPFASRLALTESGLSFAFLQTLPSWFTLPGRWEAIVEGRNLDEHRGEVTGLGTNFGFPQRRLVRGGLRVRF</sequence>
<dbReference type="SUPFAM" id="SSF56935">
    <property type="entry name" value="Porins"/>
    <property type="match status" value="1"/>
</dbReference>
<reference evidence="2 3" key="1">
    <citation type="submission" date="2021-03" db="EMBL/GenBank/DDBJ databases">
        <title>Genomic and phenotypic characterization of Chloracidobacterium isolates provides evidence for multiple species.</title>
        <authorList>
            <person name="Saini M.K."/>
            <person name="Costas A.M.G."/>
            <person name="Tank M."/>
            <person name="Bryant D.A."/>
        </authorList>
    </citation>
    <scope>NUCLEOTIDE SEQUENCE [LARGE SCALE GENOMIC DNA]</scope>
    <source>
        <strain evidence="2 3">BV2-C</strain>
    </source>
</reference>
<evidence type="ECO:0000313" key="3">
    <source>
        <dbReference type="Proteomes" id="UP000676506"/>
    </source>
</evidence>
<dbReference type="Gene3D" id="2.60.40.1120">
    <property type="entry name" value="Carboxypeptidase-like, regulatory domain"/>
    <property type="match status" value="1"/>
</dbReference>
<evidence type="ECO:0000313" key="2">
    <source>
        <dbReference type="EMBL" id="QUW01846.1"/>
    </source>
</evidence>
<feature type="chain" id="PRO_5045226628" evidence="1">
    <location>
        <begin position="27"/>
        <end position="542"/>
    </location>
</feature>
<feature type="signal peptide" evidence="1">
    <location>
        <begin position="1"/>
        <end position="26"/>
    </location>
</feature>
<dbReference type="EMBL" id="CP072648">
    <property type="protein sequence ID" value="QUW01846.1"/>
    <property type="molecule type" value="Genomic_DNA"/>
</dbReference>
<accession>A0ABX8B5G1</accession>
<dbReference type="InterPro" id="IPR013784">
    <property type="entry name" value="Carb-bd-like_fold"/>
</dbReference>
<dbReference type="Pfam" id="PF13620">
    <property type="entry name" value="CarboxypepD_reg"/>
    <property type="match status" value="1"/>
</dbReference>
<dbReference type="Proteomes" id="UP000676506">
    <property type="component" value="Chromosome 1"/>
</dbReference>
<dbReference type="RefSeq" id="WP_211427738.1">
    <property type="nucleotide sequence ID" value="NZ_CP072648.1"/>
</dbReference>
<dbReference type="SUPFAM" id="SSF49452">
    <property type="entry name" value="Starch-binding domain-like"/>
    <property type="match status" value="1"/>
</dbReference>
<evidence type="ECO:0000256" key="1">
    <source>
        <dbReference type="SAM" id="SignalP"/>
    </source>
</evidence>
<keyword evidence="1" id="KW-0732">Signal</keyword>
<gene>
    <name evidence="2" type="ORF">J8C06_05545</name>
</gene>
<organism evidence="2 3">
    <name type="scientific">Chloracidobacterium validum</name>
    <dbReference type="NCBI Taxonomy" id="2821543"/>
    <lineage>
        <taxon>Bacteria</taxon>
        <taxon>Pseudomonadati</taxon>
        <taxon>Acidobacteriota</taxon>
        <taxon>Terriglobia</taxon>
        <taxon>Terriglobales</taxon>
        <taxon>Acidobacteriaceae</taxon>
        <taxon>Chloracidobacterium</taxon>
    </lineage>
</organism>
<proteinExistence type="predicted"/>
<protein>
    <submittedName>
        <fullName evidence="2">Carboxypeptidase regulatory-like domain-containing protein</fullName>
    </submittedName>
</protein>
<keyword evidence="3" id="KW-1185">Reference proteome</keyword>